<comment type="caution">
    <text evidence="1">The sequence shown here is derived from an EMBL/GenBank/DDBJ whole genome shotgun (WGS) entry which is preliminary data.</text>
</comment>
<dbReference type="AlphaFoldDB" id="A0AAD9KIN8"/>
<accession>A0AAD9KIN8</accession>
<evidence type="ECO:0000313" key="2">
    <source>
        <dbReference type="Proteomes" id="UP001209878"/>
    </source>
</evidence>
<organism evidence="1 2">
    <name type="scientific">Ridgeia piscesae</name>
    <name type="common">Tubeworm</name>
    <dbReference type="NCBI Taxonomy" id="27915"/>
    <lineage>
        <taxon>Eukaryota</taxon>
        <taxon>Metazoa</taxon>
        <taxon>Spiralia</taxon>
        <taxon>Lophotrochozoa</taxon>
        <taxon>Annelida</taxon>
        <taxon>Polychaeta</taxon>
        <taxon>Sedentaria</taxon>
        <taxon>Canalipalpata</taxon>
        <taxon>Sabellida</taxon>
        <taxon>Siboglinidae</taxon>
        <taxon>Ridgeia</taxon>
    </lineage>
</organism>
<gene>
    <name evidence="1" type="ORF">NP493_1011g01052</name>
</gene>
<reference evidence="1" key="1">
    <citation type="journal article" date="2023" name="Mol. Biol. Evol.">
        <title>Third-Generation Sequencing Reveals the Adaptive Role of the Epigenome in Three Deep-Sea Polychaetes.</title>
        <authorList>
            <person name="Perez M."/>
            <person name="Aroh O."/>
            <person name="Sun Y."/>
            <person name="Lan Y."/>
            <person name="Juniper S.K."/>
            <person name="Young C.R."/>
            <person name="Angers B."/>
            <person name="Qian P.Y."/>
        </authorList>
    </citation>
    <scope>NUCLEOTIDE SEQUENCE</scope>
    <source>
        <strain evidence="1">R07B-5</strain>
    </source>
</reference>
<keyword evidence="2" id="KW-1185">Reference proteome</keyword>
<protein>
    <submittedName>
        <fullName evidence="1">Uncharacterized protein</fullName>
    </submittedName>
</protein>
<dbReference type="EMBL" id="JAODUO010001012">
    <property type="protein sequence ID" value="KAK2171929.1"/>
    <property type="molecule type" value="Genomic_DNA"/>
</dbReference>
<proteinExistence type="predicted"/>
<sequence length="79" mass="9563">MTDIITADLVTHPKEHVFDLYKQYREIRKTLLDKHASIKNESVSQKPPAPWMTPEIIQSKRRPRYLERVWRKSRSRYTP</sequence>
<name>A0AAD9KIN8_RIDPI</name>
<evidence type="ECO:0000313" key="1">
    <source>
        <dbReference type="EMBL" id="KAK2171929.1"/>
    </source>
</evidence>
<dbReference type="Proteomes" id="UP001209878">
    <property type="component" value="Unassembled WGS sequence"/>
</dbReference>